<evidence type="ECO:0000256" key="3">
    <source>
        <dbReference type="SAM" id="Phobius"/>
    </source>
</evidence>
<dbReference type="GO" id="GO:0016787">
    <property type="term" value="F:hydrolase activity"/>
    <property type="evidence" value="ECO:0007669"/>
    <property type="project" value="UniProtKB-KW"/>
</dbReference>
<protein>
    <submittedName>
        <fullName evidence="5">Esterase PHB depolymerase</fullName>
    </submittedName>
</protein>
<evidence type="ECO:0000313" key="5">
    <source>
        <dbReference type="EMBL" id="SHM33326.1"/>
    </source>
</evidence>
<dbReference type="Pfam" id="PF01738">
    <property type="entry name" value="DLH"/>
    <property type="match status" value="1"/>
</dbReference>
<evidence type="ECO:0000256" key="2">
    <source>
        <dbReference type="ARBA" id="ARBA00022801"/>
    </source>
</evidence>
<keyword evidence="2" id="KW-0378">Hydrolase</keyword>
<keyword evidence="1" id="KW-0732">Signal</keyword>
<proteinExistence type="predicted"/>
<dbReference type="RefSeq" id="WP_073036615.1">
    <property type="nucleotide sequence ID" value="NZ_BMLR01000014.1"/>
</dbReference>
<reference evidence="5 6" key="1">
    <citation type="submission" date="2016-11" db="EMBL/GenBank/DDBJ databases">
        <authorList>
            <person name="Jaros S."/>
            <person name="Januszkiewicz K."/>
            <person name="Wedrychowicz H."/>
        </authorList>
    </citation>
    <scope>NUCLEOTIDE SEQUENCE [LARGE SCALE GENOMIC DNA]</scope>
    <source>
        <strain evidence="5 6">DSM 29589</strain>
    </source>
</reference>
<dbReference type="PANTHER" id="PTHR43037">
    <property type="entry name" value="UNNAMED PRODUCT-RELATED"/>
    <property type="match status" value="1"/>
</dbReference>
<keyword evidence="6" id="KW-1185">Reference proteome</keyword>
<dbReference type="SUPFAM" id="SSF53474">
    <property type="entry name" value="alpha/beta-Hydrolases"/>
    <property type="match status" value="1"/>
</dbReference>
<keyword evidence="3" id="KW-0812">Transmembrane</keyword>
<dbReference type="Gene3D" id="3.40.50.1820">
    <property type="entry name" value="alpha/beta hydrolase"/>
    <property type="match status" value="1"/>
</dbReference>
<organism evidence="5 6">
    <name type="scientific">Roseovarius pacificus</name>
    <dbReference type="NCBI Taxonomy" id="337701"/>
    <lineage>
        <taxon>Bacteria</taxon>
        <taxon>Pseudomonadati</taxon>
        <taxon>Pseudomonadota</taxon>
        <taxon>Alphaproteobacteria</taxon>
        <taxon>Rhodobacterales</taxon>
        <taxon>Roseobacteraceae</taxon>
        <taxon>Roseovarius</taxon>
    </lineage>
</organism>
<feature type="transmembrane region" description="Helical" evidence="3">
    <location>
        <begin position="7"/>
        <end position="25"/>
    </location>
</feature>
<dbReference type="STRING" id="337701.SAMN05444398_11414"/>
<dbReference type="AlphaFoldDB" id="A0A1M7HXT3"/>
<accession>A0A1M7HXT3</accession>
<evidence type="ECO:0000313" key="6">
    <source>
        <dbReference type="Proteomes" id="UP000183974"/>
    </source>
</evidence>
<dbReference type="InterPro" id="IPR050955">
    <property type="entry name" value="Plant_Biomass_Hydrol_Est"/>
</dbReference>
<gene>
    <name evidence="5" type="ORF">SAMN05444398_11414</name>
</gene>
<dbReference type="OrthoDB" id="9764953at2"/>
<name>A0A1M7HXT3_9RHOB</name>
<dbReference type="EMBL" id="FRBR01000014">
    <property type="protein sequence ID" value="SHM33326.1"/>
    <property type="molecule type" value="Genomic_DNA"/>
</dbReference>
<sequence length="274" mass="30470">MSFIYKLIFMIGMAMFVYAGAAFLLRVENSAALDRPAASPASPAEFKERRALGFKIEKLARYEYAPSARVKRLAEVHVDGDRQWYSYAPKRSGALPIVILLHGAGRNGLSMIEMWQSTADRFGIVLVAPDSEAQSWTISPSSAAFLASLVDKAAAHHHIDRSRAYLFGHSAGAVYAQVLLNRFETPWQAAAIHGGYAPADELVEVYAETKPLRIYLGEADHLFSVEQARLTGQTMAARGHDTELVLIPDHTHWFYQAGPQIAEESYRWFRSVTP</sequence>
<dbReference type="InterPro" id="IPR002925">
    <property type="entry name" value="Dienelactn_hydro"/>
</dbReference>
<evidence type="ECO:0000259" key="4">
    <source>
        <dbReference type="Pfam" id="PF01738"/>
    </source>
</evidence>
<keyword evidence="3" id="KW-0472">Membrane</keyword>
<dbReference type="PANTHER" id="PTHR43037:SF5">
    <property type="entry name" value="FERULOYL ESTERASE"/>
    <property type="match status" value="1"/>
</dbReference>
<keyword evidence="3" id="KW-1133">Transmembrane helix</keyword>
<evidence type="ECO:0000256" key="1">
    <source>
        <dbReference type="ARBA" id="ARBA00022729"/>
    </source>
</evidence>
<dbReference type="InterPro" id="IPR029058">
    <property type="entry name" value="AB_hydrolase_fold"/>
</dbReference>
<feature type="domain" description="Dienelactone hydrolase" evidence="4">
    <location>
        <begin position="150"/>
        <end position="263"/>
    </location>
</feature>
<dbReference type="Proteomes" id="UP000183974">
    <property type="component" value="Unassembled WGS sequence"/>
</dbReference>